<dbReference type="EMBL" id="JAVREL010000020">
    <property type="protein sequence ID" value="MDT0346352.1"/>
    <property type="molecule type" value="Genomic_DNA"/>
</dbReference>
<dbReference type="PANTHER" id="PTHR43685">
    <property type="entry name" value="GLYCOSYLTRANSFERASE"/>
    <property type="match status" value="1"/>
</dbReference>
<dbReference type="InterPro" id="IPR029044">
    <property type="entry name" value="Nucleotide-diphossugar_trans"/>
</dbReference>
<evidence type="ECO:0000313" key="6">
    <source>
        <dbReference type="Proteomes" id="UP001183246"/>
    </source>
</evidence>
<reference evidence="6" key="1">
    <citation type="submission" date="2023-07" db="EMBL/GenBank/DDBJ databases">
        <title>30 novel species of actinomycetes from the DSMZ collection.</title>
        <authorList>
            <person name="Nouioui I."/>
        </authorList>
    </citation>
    <scope>NUCLEOTIDE SEQUENCE [LARGE SCALE GENOMIC DNA]</scope>
    <source>
        <strain evidence="6">DSM 44938</strain>
    </source>
</reference>
<dbReference type="InterPro" id="IPR050834">
    <property type="entry name" value="Glycosyltransf_2"/>
</dbReference>
<dbReference type="Pfam" id="PF00535">
    <property type="entry name" value="Glycos_transf_2"/>
    <property type="match status" value="1"/>
</dbReference>
<dbReference type="SUPFAM" id="SSF53448">
    <property type="entry name" value="Nucleotide-diphospho-sugar transferases"/>
    <property type="match status" value="1"/>
</dbReference>
<evidence type="ECO:0000256" key="2">
    <source>
        <dbReference type="ARBA" id="ARBA00022676"/>
    </source>
</evidence>
<keyword evidence="3 5" id="KW-0808">Transferase</keyword>
<dbReference type="GO" id="GO:0016757">
    <property type="term" value="F:glycosyltransferase activity"/>
    <property type="evidence" value="ECO:0007669"/>
    <property type="project" value="UniProtKB-KW"/>
</dbReference>
<evidence type="ECO:0000256" key="3">
    <source>
        <dbReference type="ARBA" id="ARBA00022679"/>
    </source>
</evidence>
<proteinExistence type="inferred from homology"/>
<organism evidence="5 6">
    <name type="scientific">Streptomyces litchfieldiae</name>
    <dbReference type="NCBI Taxonomy" id="3075543"/>
    <lineage>
        <taxon>Bacteria</taxon>
        <taxon>Bacillati</taxon>
        <taxon>Actinomycetota</taxon>
        <taxon>Actinomycetes</taxon>
        <taxon>Kitasatosporales</taxon>
        <taxon>Streptomycetaceae</taxon>
        <taxon>Streptomyces</taxon>
    </lineage>
</organism>
<comment type="similarity">
    <text evidence="1">Belongs to the glycosyltransferase 2 family.</text>
</comment>
<keyword evidence="6" id="KW-1185">Reference proteome</keyword>
<sequence length="290" mass="30905">MSAASVGVVIATRNRAAGLLTTVDRLNALPERPPIMVVDNASADGTRALLAERFPEVRVLGLPANRGALARNDGVRALPARYIAFSDDDSWWTPGSLAAAVDLMEAHPRLGLLAGRTLVGPDRTPDPLNDVLAASPLGAPPGLPGPPVLGFLGCAAVVRRSAFLAVGGYHPLLFFGAEETLLAYDLTAAGWHVCYAPQITAEHHPASDPRRGRGTLVRRNEVLTAWLRRPVGVALRETWRLARDAPGDPAARRALGQLLPRLPAALGGRRRLPPEVEADVRRLELAHAAR</sequence>
<evidence type="ECO:0000313" key="5">
    <source>
        <dbReference type="EMBL" id="MDT0346352.1"/>
    </source>
</evidence>
<keyword evidence="2 5" id="KW-0328">Glycosyltransferase</keyword>
<dbReference type="Gene3D" id="3.90.550.10">
    <property type="entry name" value="Spore Coat Polysaccharide Biosynthesis Protein SpsA, Chain A"/>
    <property type="match status" value="1"/>
</dbReference>
<dbReference type="EC" id="2.4.-.-" evidence="5"/>
<feature type="domain" description="Glycosyltransferase 2-like" evidence="4">
    <location>
        <begin position="8"/>
        <end position="163"/>
    </location>
</feature>
<dbReference type="RefSeq" id="WP_311707479.1">
    <property type="nucleotide sequence ID" value="NZ_JAVREL010000020.1"/>
</dbReference>
<gene>
    <name evidence="5" type="ORF">RM590_27755</name>
</gene>
<protein>
    <submittedName>
        <fullName evidence="5">Glycosyltransferase</fullName>
        <ecNumber evidence="5">2.4.-.-</ecNumber>
    </submittedName>
</protein>
<evidence type="ECO:0000259" key="4">
    <source>
        <dbReference type="Pfam" id="PF00535"/>
    </source>
</evidence>
<dbReference type="Proteomes" id="UP001183246">
    <property type="component" value="Unassembled WGS sequence"/>
</dbReference>
<comment type="caution">
    <text evidence="5">The sequence shown here is derived from an EMBL/GenBank/DDBJ whole genome shotgun (WGS) entry which is preliminary data.</text>
</comment>
<evidence type="ECO:0000256" key="1">
    <source>
        <dbReference type="ARBA" id="ARBA00006739"/>
    </source>
</evidence>
<dbReference type="PANTHER" id="PTHR43685:SF5">
    <property type="entry name" value="GLYCOSYLTRANSFERASE EPSE-RELATED"/>
    <property type="match status" value="1"/>
</dbReference>
<dbReference type="InterPro" id="IPR001173">
    <property type="entry name" value="Glyco_trans_2-like"/>
</dbReference>
<name>A0ABU2MXH6_9ACTN</name>
<accession>A0ABU2MXH6</accession>